<dbReference type="InterPro" id="IPR036425">
    <property type="entry name" value="MoaB/Mog-like_dom_sf"/>
</dbReference>
<dbReference type="EC" id="2.10.1.1" evidence="6"/>
<comment type="function">
    <text evidence="1 6">Catalyzes the insertion of molybdate into adenylated molybdopterin with the concomitant release of AMP.</text>
</comment>
<dbReference type="PANTHER" id="PTHR10192">
    <property type="entry name" value="MOLYBDOPTERIN BIOSYNTHESIS PROTEIN"/>
    <property type="match status" value="1"/>
</dbReference>
<dbReference type="Proteomes" id="UP000595197">
    <property type="component" value="Chromosome"/>
</dbReference>
<keyword evidence="6" id="KW-0460">Magnesium</keyword>
<keyword evidence="6" id="KW-0479">Metal-binding</keyword>
<dbReference type="InterPro" id="IPR036688">
    <property type="entry name" value="MoeA_C_domain_IV_sf"/>
</dbReference>
<dbReference type="InterPro" id="IPR036135">
    <property type="entry name" value="MoeA_linker/N_sf"/>
</dbReference>
<evidence type="ECO:0000256" key="1">
    <source>
        <dbReference type="ARBA" id="ARBA00002901"/>
    </source>
</evidence>
<dbReference type="SUPFAM" id="SSF63882">
    <property type="entry name" value="MoeA N-terminal region -like"/>
    <property type="match status" value="1"/>
</dbReference>
<dbReference type="InterPro" id="IPR001453">
    <property type="entry name" value="MoaB/Mog_dom"/>
</dbReference>
<sequence length="399" mass="40441">MMPPETIPDPTSRPSMRGFAARAGLEQAWAWIDARSPARDAETVEIREAVGRHAASDLAAGCDLPPADRVAADGFAVRAADTVGASDYNPIPLELTGQPVAVSVGDAVPPGTDAVAAIDRIRSDFGMIELVASVAEGEGIERRGDDVGAGTIVLAAGRRIRASDAALLAALGIDTVAVVRRPVVRIVPVGREIGDAGDLDSPMLAALVERDGGIADRRPAVPGGADALHGLLARPGADLILVAGGSGLGETDRSAEALAAAGSLDIHGIALRPADSLALGMAGGVPVAILPGHPGRCFAGYQAVAGRAVRRMAGGSTGFPFPQATLVTARKIVSPGGWSDFCRVRLTGDGRVEPIGSGGLASLWSVARADGFVLVPADREGYPAGSAVTVHLFDLPAGD</sequence>
<evidence type="ECO:0000256" key="3">
    <source>
        <dbReference type="ARBA" id="ARBA00010763"/>
    </source>
</evidence>
<dbReference type="InterPro" id="IPR005110">
    <property type="entry name" value="MoeA_linker/N"/>
</dbReference>
<evidence type="ECO:0000256" key="5">
    <source>
        <dbReference type="ARBA" id="ARBA00047317"/>
    </source>
</evidence>
<comment type="similarity">
    <text evidence="3 6">Belongs to the MoeA family.</text>
</comment>
<dbReference type="EMBL" id="CP067420">
    <property type="protein sequence ID" value="QQP89264.1"/>
    <property type="molecule type" value="Genomic_DNA"/>
</dbReference>
<comment type="catalytic activity">
    <reaction evidence="5">
        <text>adenylyl-molybdopterin + molybdate = Mo-molybdopterin + AMP + H(+)</text>
        <dbReference type="Rhea" id="RHEA:35047"/>
        <dbReference type="ChEBI" id="CHEBI:15378"/>
        <dbReference type="ChEBI" id="CHEBI:36264"/>
        <dbReference type="ChEBI" id="CHEBI:62727"/>
        <dbReference type="ChEBI" id="CHEBI:71302"/>
        <dbReference type="ChEBI" id="CHEBI:456215"/>
        <dbReference type="EC" id="2.10.1.1"/>
    </reaction>
</comment>
<comment type="cofactor">
    <cofactor evidence="6">
        <name>Mg(2+)</name>
        <dbReference type="ChEBI" id="CHEBI:18420"/>
    </cofactor>
</comment>
<dbReference type="Gene3D" id="2.170.190.11">
    <property type="entry name" value="Molybdopterin biosynthesis moea protein, domain 3"/>
    <property type="match status" value="1"/>
</dbReference>
<protein>
    <recommendedName>
        <fullName evidence="6">Molybdopterin molybdenumtransferase</fullName>
        <ecNumber evidence="6">2.10.1.1</ecNumber>
    </recommendedName>
</protein>
<keyword evidence="9" id="KW-1185">Reference proteome</keyword>
<keyword evidence="6" id="KW-0500">Molybdenum</keyword>
<keyword evidence="6" id="KW-0808">Transferase</keyword>
<dbReference type="Pfam" id="PF03453">
    <property type="entry name" value="MoeA_N"/>
    <property type="match status" value="1"/>
</dbReference>
<evidence type="ECO:0000259" key="7">
    <source>
        <dbReference type="SMART" id="SM00852"/>
    </source>
</evidence>
<dbReference type="RefSeq" id="WP_201075297.1">
    <property type="nucleotide sequence ID" value="NZ_CP067420.1"/>
</dbReference>
<dbReference type="Gene3D" id="3.90.105.10">
    <property type="entry name" value="Molybdopterin biosynthesis moea protein, domain 2"/>
    <property type="match status" value="1"/>
</dbReference>
<dbReference type="SMART" id="SM00852">
    <property type="entry name" value="MoCF_biosynth"/>
    <property type="match status" value="1"/>
</dbReference>
<evidence type="ECO:0000256" key="4">
    <source>
        <dbReference type="ARBA" id="ARBA00023150"/>
    </source>
</evidence>
<comment type="pathway">
    <text evidence="2 6">Cofactor biosynthesis; molybdopterin biosynthesis.</text>
</comment>
<dbReference type="InterPro" id="IPR005111">
    <property type="entry name" value="MoeA_C_domain_IV"/>
</dbReference>
<evidence type="ECO:0000256" key="6">
    <source>
        <dbReference type="RuleBase" id="RU365090"/>
    </source>
</evidence>
<organism evidence="8 9">
    <name type="scientific">Skermanella cutis</name>
    <dbReference type="NCBI Taxonomy" id="2775420"/>
    <lineage>
        <taxon>Bacteria</taxon>
        <taxon>Pseudomonadati</taxon>
        <taxon>Pseudomonadota</taxon>
        <taxon>Alphaproteobacteria</taxon>
        <taxon>Rhodospirillales</taxon>
        <taxon>Azospirillaceae</taxon>
        <taxon>Skermanella</taxon>
    </lineage>
</organism>
<dbReference type="Gene3D" id="3.40.980.10">
    <property type="entry name" value="MoaB/Mog-like domain"/>
    <property type="match status" value="1"/>
</dbReference>
<dbReference type="InterPro" id="IPR038987">
    <property type="entry name" value="MoeA-like"/>
</dbReference>
<name>A0ABX7B4H5_9PROT</name>
<dbReference type="Pfam" id="PF03454">
    <property type="entry name" value="MoeA_C"/>
    <property type="match status" value="1"/>
</dbReference>
<evidence type="ECO:0000313" key="8">
    <source>
        <dbReference type="EMBL" id="QQP89264.1"/>
    </source>
</evidence>
<keyword evidence="4 6" id="KW-0501">Molybdenum cofactor biosynthesis</keyword>
<dbReference type="SUPFAM" id="SSF53218">
    <property type="entry name" value="Molybdenum cofactor biosynthesis proteins"/>
    <property type="match status" value="1"/>
</dbReference>
<reference evidence="8" key="1">
    <citation type="submission" date="2021-02" db="EMBL/GenBank/DDBJ databases">
        <title>Skermanella TT6 skin isolate.</title>
        <authorList>
            <person name="Lee K."/>
            <person name="Ganzorig M."/>
        </authorList>
    </citation>
    <scope>NUCLEOTIDE SEQUENCE</scope>
    <source>
        <strain evidence="8">TT6</strain>
    </source>
</reference>
<dbReference type="PANTHER" id="PTHR10192:SF19">
    <property type="entry name" value="MOLYBDOPTERIN BIOSYNTHESIS PROTEIN MJ0666-RELATED"/>
    <property type="match status" value="1"/>
</dbReference>
<proteinExistence type="inferred from homology"/>
<accession>A0ABX7B4H5</accession>
<dbReference type="Pfam" id="PF00994">
    <property type="entry name" value="MoCF_biosynth"/>
    <property type="match status" value="1"/>
</dbReference>
<evidence type="ECO:0000256" key="2">
    <source>
        <dbReference type="ARBA" id="ARBA00005046"/>
    </source>
</evidence>
<dbReference type="SUPFAM" id="SSF63867">
    <property type="entry name" value="MoeA C-terminal domain-like"/>
    <property type="match status" value="1"/>
</dbReference>
<gene>
    <name evidence="8" type="ORF">IGS68_25285</name>
</gene>
<dbReference type="Gene3D" id="2.40.340.10">
    <property type="entry name" value="MoeA, C-terminal, domain IV"/>
    <property type="match status" value="1"/>
</dbReference>
<feature type="domain" description="MoaB/Mog" evidence="7">
    <location>
        <begin position="185"/>
        <end position="311"/>
    </location>
</feature>
<evidence type="ECO:0000313" key="9">
    <source>
        <dbReference type="Proteomes" id="UP000595197"/>
    </source>
</evidence>